<proteinExistence type="inferred from homology"/>
<evidence type="ECO:0000313" key="4">
    <source>
        <dbReference type="Proteomes" id="UP000075473"/>
    </source>
</evidence>
<sequence length="215" mass="23466">MRVETARTLVSAGARVIVPARDVERARKAIAEVGGGMEVRPMDLTNPLSIGAFAHDFVESGLPLHMLINNAGIMALPELKHDAQGNELQFSTNHLGHFRLTLQLWPALKRAGDARVVSVSSAGHRFSPVVFDDINFEHRAYDPFKAYGQSKTANILFAVALDQRGKNEGIRAFSLHPGGIAATNLGTHIGVEMLRTAHFVDENDRPIVDADFSHL</sequence>
<evidence type="ECO:0000313" key="3">
    <source>
        <dbReference type="EMBL" id="KXV04085.1"/>
    </source>
</evidence>
<comment type="caution">
    <text evidence="3">The sequence shown here is derived from an EMBL/GenBank/DDBJ whole genome shotgun (WGS) entry which is preliminary data.</text>
</comment>
<dbReference type="EMBL" id="LHZA01000011">
    <property type="protein sequence ID" value="KXV04085.1"/>
    <property type="molecule type" value="Genomic_DNA"/>
</dbReference>
<organism evidence="3 4">
    <name type="scientific">Acetobacter cerevisiae</name>
    <dbReference type="NCBI Taxonomy" id="178900"/>
    <lineage>
        <taxon>Bacteria</taxon>
        <taxon>Pseudomonadati</taxon>
        <taxon>Pseudomonadota</taxon>
        <taxon>Alphaproteobacteria</taxon>
        <taxon>Acetobacterales</taxon>
        <taxon>Acetobacteraceae</taxon>
        <taxon>Acetobacter</taxon>
    </lineage>
</organism>
<dbReference type="InterPro" id="IPR002347">
    <property type="entry name" value="SDR_fam"/>
</dbReference>
<gene>
    <name evidence="3" type="ORF">AD928_00065</name>
</gene>
<dbReference type="InterPro" id="IPR036291">
    <property type="entry name" value="NAD(P)-bd_dom_sf"/>
</dbReference>
<evidence type="ECO:0000256" key="1">
    <source>
        <dbReference type="ARBA" id="ARBA00006484"/>
    </source>
</evidence>
<dbReference type="Gene3D" id="3.40.50.720">
    <property type="entry name" value="NAD(P)-binding Rossmann-like Domain"/>
    <property type="match status" value="1"/>
</dbReference>
<dbReference type="Proteomes" id="UP000075473">
    <property type="component" value="Unassembled WGS sequence"/>
</dbReference>
<name>A0A149R3F9_9PROT</name>
<dbReference type="PANTHER" id="PTHR24320:SF148">
    <property type="entry name" value="NAD(P)-BINDING ROSSMANN-FOLD SUPERFAMILY PROTEIN"/>
    <property type="match status" value="1"/>
</dbReference>
<dbReference type="GO" id="GO:0016491">
    <property type="term" value="F:oxidoreductase activity"/>
    <property type="evidence" value="ECO:0007669"/>
    <property type="project" value="UniProtKB-KW"/>
</dbReference>
<feature type="non-terminal residue" evidence="3">
    <location>
        <position position="215"/>
    </location>
</feature>
<protein>
    <submittedName>
        <fullName evidence="3">Oxidoreductase</fullName>
    </submittedName>
</protein>
<reference evidence="3 4" key="1">
    <citation type="submission" date="2015-06" db="EMBL/GenBank/DDBJ databases">
        <title>Improved classification and identification of acetic acid bacteria using matrix-assisted laser desorption/ionization time-of-flight mass spectrometry; Gluconobacter nephelii and Gluconobacter uchimurae are later heterotypic synonyms of Gluconobacter japonicus and Gluconobacter oxydans, respectively.</title>
        <authorList>
            <person name="Li L."/>
            <person name="Cleenwerck I."/>
            <person name="De Vuyst L."/>
            <person name="Vandamme P."/>
        </authorList>
    </citation>
    <scope>NUCLEOTIDE SEQUENCE [LARGE SCALE GENOMIC DNA]</scope>
    <source>
        <strain evidence="3 4">LMG 1625</strain>
    </source>
</reference>
<comment type="similarity">
    <text evidence="1">Belongs to the short-chain dehydrogenases/reductases (SDR) family.</text>
</comment>
<dbReference type="PANTHER" id="PTHR24320">
    <property type="entry name" value="RETINOL DEHYDROGENASE"/>
    <property type="match status" value="1"/>
</dbReference>
<keyword evidence="2" id="KW-0560">Oxidoreductase</keyword>
<dbReference type="SUPFAM" id="SSF51735">
    <property type="entry name" value="NAD(P)-binding Rossmann-fold domains"/>
    <property type="match status" value="1"/>
</dbReference>
<dbReference type="AlphaFoldDB" id="A0A149R3F9"/>
<accession>A0A149R3F9</accession>
<evidence type="ECO:0000256" key="2">
    <source>
        <dbReference type="ARBA" id="ARBA00023002"/>
    </source>
</evidence>
<dbReference type="Pfam" id="PF00106">
    <property type="entry name" value="adh_short"/>
    <property type="match status" value="1"/>
</dbReference>